<evidence type="ECO:0000256" key="4">
    <source>
        <dbReference type="ARBA" id="ARBA00012438"/>
    </source>
</evidence>
<dbReference type="InterPro" id="IPR036641">
    <property type="entry name" value="HPT_dom_sf"/>
</dbReference>
<keyword evidence="13" id="KW-0902">Two-component regulatory system</keyword>
<dbReference type="EMBL" id="CP159837">
    <property type="protein sequence ID" value="XCM37163.1"/>
    <property type="molecule type" value="Genomic_DNA"/>
</dbReference>
<dbReference type="PROSITE" id="PS50894">
    <property type="entry name" value="HPT"/>
    <property type="match status" value="1"/>
</dbReference>
<dbReference type="PROSITE" id="PS50109">
    <property type="entry name" value="HIS_KIN"/>
    <property type="match status" value="1"/>
</dbReference>
<evidence type="ECO:0000256" key="2">
    <source>
        <dbReference type="ARBA" id="ARBA00004651"/>
    </source>
</evidence>
<dbReference type="Pfam" id="PF02518">
    <property type="entry name" value="HATPase_c"/>
    <property type="match status" value="1"/>
</dbReference>
<sequence length="805" mass="89933">MNNQPTSQPTSTLKADILIVDDTPENLRFLSTMLAEQGYEVRKALNGPMALATVQADPPDLILLDIKMPQMNGFEVCERLKSVDITRDIPVIFLSALDDVLDKVKAFNIGGVDYITKPFQFEEVLARVENQLSIRRLQKQLTQQKEAAEKAAQAKSDFLAMMSHEIRTPLNGVLGMTQLLAETELNREQQKFLKIIEMSGETLLAVINDILDFSKIESGQLELEHRPINIRDCIENVCDLLSLKAQEKKLELFYQVAPDVPIMIMGDVTRLHQILMNLLSNAVKFTEQGEVFVEVKVQSDSSEAQSPEFPNLTFAVKDTGIGIPQDKLNRLFKPFSQVDSATSRKYGGTGLGLVICDRLVKLMYGSIGVESQENQGSTFFFKIKTQAVPGHPEPSLNPAVPELINRRVWLVNSHPTTAAILGQQCQYWGLQVEMIATGADLLFKWQNSDRPDVMILDMQLTDMDGLTLASQIYAYDGGKRVPLILLTTLLHHEENSEAIAAIFNSYLLKPVKPAQLFDSLLSILSNIQASTPANQRHKAKLNPRLAEHIPLQILIVEDSVINQELLLTILQKMGYIADVVDNGLAAIEALEKHFYQIIFMDVQMPGMDGLTATRYIVSHWPEKQRPKIIAMTASAFQEDKQNCLDAGMDDYISKPIRIEQVQQMLQKWAKNIPAIPSAVTEPSLVPEVTSLIDRSVIAELEELNPSLPQKMAKRFLEDDAPNAIAQLKQAVAEQNASAMRKCAHSLKGSSALMGAKALSELCLQIEIKGKADDFQNIEELLAELDNQYQQLEQELIQMFAMESEN</sequence>
<dbReference type="CDD" id="cd17546">
    <property type="entry name" value="REC_hyHK_CKI1_RcsC-like"/>
    <property type="match status" value="1"/>
</dbReference>
<dbReference type="SUPFAM" id="SSF55874">
    <property type="entry name" value="ATPase domain of HSP90 chaperone/DNA topoisomerase II/histidine kinase"/>
    <property type="match status" value="1"/>
</dbReference>
<dbReference type="Gene3D" id="3.30.565.10">
    <property type="entry name" value="Histidine kinase-like ATPase, C-terminal domain"/>
    <property type="match status" value="1"/>
</dbReference>
<keyword evidence="14" id="KW-0472">Membrane</keyword>
<evidence type="ECO:0000256" key="15">
    <source>
        <dbReference type="ARBA" id="ARBA00064003"/>
    </source>
</evidence>
<name>A0AAU8JDC7_9CYAN</name>
<dbReference type="Gene3D" id="3.40.50.2300">
    <property type="match status" value="3"/>
</dbReference>
<comment type="subunit">
    <text evidence="15">At low DSF concentrations, interacts with RpfF.</text>
</comment>
<keyword evidence="7" id="KW-0808">Transferase</keyword>
<dbReference type="InterPro" id="IPR003594">
    <property type="entry name" value="HATPase_dom"/>
</dbReference>
<dbReference type="PRINTS" id="PR00344">
    <property type="entry name" value="BCTRLSENSOR"/>
</dbReference>
<dbReference type="PANTHER" id="PTHR45339">
    <property type="entry name" value="HYBRID SIGNAL TRANSDUCTION HISTIDINE KINASE J"/>
    <property type="match status" value="1"/>
</dbReference>
<dbReference type="Pfam" id="PF00512">
    <property type="entry name" value="HisKA"/>
    <property type="match status" value="1"/>
</dbReference>
<dbReference type="SUPFAM" id="SSF47226">
    <property type="entry name" value="Histidine-containing phosphotransfer domain, HPT domain"/>
    <property type="match status" value="1"/>
</dbReference>
<keyword evidence="11" id="KW-0067">ATP-binding</keyword>
<dbReference type="InterPro" id="IPR008207">
    <property type="entry name" value="Sig_transdc_His_kin_Hpt_dom"/>
</dbReference>
<dbReference type="InterPro" id="IPR003661">
    <property type="entry name" value="HisK_dim/P_dom"/>
</dbReference>
<feature type="modified residue" description="Phosphohistidine" evidence="18">
    <location>
        <position position="744"/>
    </location>
</feature>
<evidence type="ECO:0000259" key="21">
    <source>
        <dbReference type="PROSITE" id="PS50109"/>
    </source>
</evidence>
<dbReference type="SUPFAM" id="SSF52172">
    <property type="entry name" value="CheY-like"/>
    <property type="match status" value="3"/>
</dbReference>
<evidence type="ECO:0000256" key="9">
    <source>
        <dbReference type="ARBA" id="ARBA00022741"/>
    </source>
</evidence>
<dbReference type="PANTHER" id="PTHR45339:SF1">
    <property type="entry name" value="HYBRID SIGNAL TRANSDUCTION HISTIDINE KINASE J"/>
    <property type="match status" value="1"/>
</dbReference>
<evidence type="ECO:0000256" key="16">
    <source>
        <dbReference type="ARBA" id="ARBA00068150"/>
    </source>
</evidence>
<feature type="domain" description="Response regulatory" evidence="22">
    <location>
        <begin position="407"/>
        <end position="524"/>
    </location>
</feature>
<organism evidence="24">
    <name type="scientific">Planktothricoides raciborskii GIHE-MW2</name>
    <dbReference type="NCBI Taxonomy" id="2792601"/>
    <lineage>
        <taxon>Bacteria</taxon>
        <taxon>Bacillati</taxon>
        <taxon>Cyanobacteriota</taxon>
        <taxon>Cyanophyceae</taxon>
        <taxon>Oscillatoriophycideae</taxon>
        <taxon>Oscillatoriales</taxon>
        <taxon>Oscillatoriaceae</taxon>
        <taxon>Planktothricoides</taxon>
    </lineage>
</organism>
<evidence type="ECO:0000256" key="3">
    <source>
        <dbReference type="ARBA" id="ARBA00006402"/>
    </source>
</evidence>
<feature type="domain" description="Response regulatory" evidence="22">
    <location>
        <begin position="16"/>
        <end position="132"/>
    </location>
</feature>
<dbReference type="InterPro" id="IPR011006">
    <property type="entry name" value="CheY-like_superfamily"/>
</dbReference>
<protein>
    <recommendedName>
        <fullName evidence="17">Circadian input-output histidine kinase CikA</fullName>
        <ecNumber evidence="4">2.7.13.3</ecNumber>
    </recommendedName>
    <alternativeName>
        <fullName evidence="16">Sensory/regulatory protein RpfC</fullName>
    </alternativeName>
</protein>
<evidence type="ECO:0000313" key="24">
    <source>
        <dbReference type="EMBL" id="XCM37163.1"/>
    </source>
</evidence>
<evidence type="ECO:0000256" key="18">
    <source>
        <dbReference type="PROSITE-ProRule" id="PRU00110"/>
    </source>
</evidence>
<evidence type="ECO:0000256" key="19">
    <source>
        <dbReference type="PROSITE-ProRule" id="PRU00169"/>
    </source>
</evidence>
<dbReference type="CDD" id="cd00088">
    <property type="entry name" value="HPT"/>
    <property type="match status" value="1"/>
</dbReference>
<feature type="domain" description="Histidine kinase" evidence="21">
    <location>
        <begin position="161"/>
        <end position="387"/>
    </location>
</feature>
<evidence type="ECO:0000256" key="6">
    <source>
        <dbReference type="ARBA" id="ARBA00022553"/>
    </source>
</evidence>
<feature type="modified residue" description="4-aspartylphosphate" evidence="19">
    <location>
        <position position="601"/>
    </location>
</feature>
<dbReference type="AlphaFoldDB" id="A0AAU8JDC7"/>
<dbReference type="Pfam" id="PF01627">
    <property type="entry name" value="Hpt"/>
    <property type="match status" value="1"/>
</dbReference>
<keyword evidence="12" id="KW-1133">Transmembrane helix</keyword>
<keyword evidence="6 19" id="KW-0597">Phosphoprotein</keyword>
<dbReference type="GO" id="GO:0000155">
    <property type="term" value="F:phosphorelay sensor kinase activity"/>
    <property type="evidence" value="ECO:0007669"/>
    <property type="project" value="InterPro"/>
</dbReference>
<evidence type="ECO:0000256" key="12">
    <source>
        <dbReference type="ARBA" id="ARBA00022989"/>
    </source>
</evidence>
<keyword evidence="20" id="KW-0175">Coiled coil</keyword>
<evidence type="ECO:0000256" key="20">
    <source>
        <dbReference type="SAM" id="Coils"/>
    </source>
</evidence>
<dbReference type="InterPro" id="IPR005467">
    <property type="entry name" value="His_kinase_dom"/>
</dbReference>
<evidence type="ECO:0000256" key="10">
    <source>
        <dbReference type="ARBA" id="ARBA00022777"/>
    </source>
</evidence>
<dbReference type="PROSITE" id="PS50110">
    <property type="entry name" value="RESPONSE_REGULATORY"/>
    <property type="match status" value="3"/>
</dbReference>
<feature type="domain" description="Response regulatory" evidence="22">
    <location>
        <begin position="552"/>
        <end position="669"/>
    </location>
</feature>
<accession>A0AAU8JDC7</accession>
<evidence type="ECO:0000259" key="23">
    <source>
        <dbReference type="PROSITE" id="PS50894"/>
    </source>
</evidence>
<keyword evidence="5" id="KW-1003">Cell membrane</keyword>
<evidence type="ECO:0000256" key="11">
    <source>
        <dbReference type="ARBA" id="ARBA00022840"/>
    </source>
</evidence>
<dbReference type="SMART" id="SM00387">
    <property type="entry name" value="HATPase_c"/>
    <property type="match status" value="1"/>
</dbReference>
<evidence type="ECO:0000256" key="8">
    <source>
        <dbReference type="ARBA" id="ARBA00022692"/>
    </source>
</evidence>
<keyword evidence="8" id="KW-0812">Transmembrane</keyword>
<feature type="domain" description="HPt" evidence="23">
    <location>
        <begin position="705"/>
        <end position="798"/>
    </location>
</feature>
<evidence type="ECO:0000256" key="14">
    <source>
        <dbReference type="ARBA" id="ARBA00023136"/>
    </source>
</evidence>
<gene>
    <name evidence="24" type="ORF">ABWT76_005978</name>
</gene>
<evidence type="ECO:0000259" key="22">
    <source>
        <dbReference type="PROSITE" id="PS50110"/>
    </source>
</evidence>
<evidence type="ECO:0000256" key="13">
    <source>
        <dbReference type="ARBA" id="ARBA00023012"/>
    </source>
</evidence>
<dbReference type="GO" id="GO:0005886">
    <property type="term" value="C:plasma membrane"/>
    <property type="evidence" value="ECO:0007669"/>
    <property type="project" value="UniProtKB-SubCell"/>
</dbReference>
<dbReference type="InterPro" id="IPR036890">
    <property type="entry name" value="HATPase_C_sf"/>
</dbReference>
<evidence type="ECO:0000256" key="17">
    <source>
        <dbReference type="ARBA" id="ARBA00074306"/>
    </source>
</evidence>
<dbReference type="GO" id="GO:0005524">
    <property type="term" value="F:ATP binding"/>
    <property type="evidence" value="ECO:0007669"/>
    <property type="project" value="UniProtKB-KW"/>
</dbReference>
<dbReference type="InterPro" id="IPR004358">
    <property type="entry name" value="Sig_transdc_His_kin-like_C"/>
</dbReference>
<keyword evidence="9" id="KW-0547">Nucleotide-binding</keyword>
<comment type="subcellular location">
    <subcellularLocation>
        <location evidence="2">Cell membrane</location>
        <topology evidence="2">Multi-pass membrane protein</topology>
    </subcellularLocation>
</comment>
<evidence type="ECO:0000256" key="5">
    <source>
        <dbReference type="ARBA" id="ARBA00022475"/>
    </source>
</evidence>
<dbReference type="CDD" id="cd16922">
    <property type="entry name" value="HATPase_EvgS-ArcB-TorS-like"/>
    <property type="match status" value="1"/>
</dbReference>
<dbReference type="Gene3D" id="1.20.120.160">
    <property type="entry name" value="HPT domain"/>
    <property type="match status" value="1"/>
</dbReference>
<dbReference type="SUPFAM" id="SSF47384">
    <property type="entry name" value="Homodimeric domain of signal transducing histidine kinase"/>
    <property type="match status" value="1"/>
</dbReference>
<dbReference type="CDD" id="cd00082">
    <property type="entry name" value="HisKA"/>
    <property type="match status" value="1"/>
</dbReference>
<dbReference type="Gene3D" id="1.10.287.130">
    <property type="match status" value="1"/>
</dbReference>
<dbReference type="SMART" id="SM00388">
    <property type="entry name" value="HisKA"/>
    <property type="match status" value="1"/>
</dbReference>
<reference evidence="24" key="1">
    <citation type="submission" date="2024-07" db="EMBL/GenBank/DDBJ databases">
        <authorList>
            <person name="Kim Y.J."/>
            <person name="Jeong J.Y."/>
        </authorList>
    </citation>
    <scope>NUCLEOTIDE SEQUENCE</scope>
    <source>
        <strain evidence="24">GIHE-MW2</strain>
    </source>
</reference>
<evidence type="ECO:0000256" key="1">
    <source>
        <dbReference type="ARBA" id="ARBA00000085"/>
    </source>
</evidence>
<dbReference type="InterPro" id="IPR036097">
    <property type="entry name" value="HisK_dim/P_sf"/>
</dbReference>
<feature type="modified residue" description="4-aspartylphosphate" evidence="19">
    <location>
        <position position="457"/>
    </location>
</feature>
<dbReference type="EC" id="2.7.13.3" evidence="4"/>
<dbReference type="InterPro" id="IPR001789">
    <property type="entry name" value="Sig_transdc_resp-reg_receiver"/>
</dbReference>
<keyword evidence="10" id="KW-0418">Kinase</keyword>
<feature type="coiled-coil region" evidence="20">
    <location>
        <begin position="767"/>
        <end position="801"/>
    </location>
</feature>
<dbReference type="RefSeq" id="WP_190880157.1">
    <property type="nucleotide sequence ID" value="NZ_CP159837.1"/>
</dbReference>
<comment type="similarity">
    <text evidence="3">In the N-terminal section; belongs to the phytochrome family.</text>
</comment>
<dbReference type="FunFam" id="1.10.287.130:FF:000002">
    <property type="entry name" value="Two-component osmosensing histidine kinase"/>
    <property type="match status" value="1"/>
</dbReference>
<evidence type="ECO:0000256" key="7">
    <source>
        <dbReference type="ARBA" id="ARBA00022679"/>
    </source>
</evidence>
<dbReference type="Pfam" id="PF00072">
    <property type="entry name" value="Response_reg"/>
    <property type="match status" value="3"/>
</dbReference>
<dbReference type="SMART" id="SM00448">
    <property type="entry name" value="REC"/>
    <property type="match status" value="3"/>
</dbReference>
<dbReference type="SMART" id="SM00073">
    <property type="entry name" value="HPT"/>
    <property type="match status" value="1"/>
</dbReference>
<feature type="modified residue" description="4-aspartylphosphate" evidence="19">
    <location>
        <position position="65"/>
    </location>
</feature>
<proteinExistence type="inferred from homology"/>
<dbReference type="FunFam" id="3.30.565.10:FF:000010">
    <property type="entry name" value="Sensor histidine kinase RcsC"/>
    <property type="match status" value="1"/>
</dbReference>
<comment type="catalytic activity">
    <reaction evidence="1">
        <text>ATP + protein L-histidine = ADP + protein N-phospho-L-histidine.</text>
        <dbReference type="EC" id="2.7.13.3"/>
    </reaction>
</comment>
<dbReference type="CDD" id="cd19920">
    <property type="entry name" value="REC_PA4781-like"/>
    <property type="match status" value="1"/>
</dbReference>